<gene>
    <name evidence="1" type="ORF">KEM10_08305</name>
</gene>
<dbReference type="RefSeq" id="WP_212215524.1">
    <property type="nucleotide sequence ID" value="NZ_JAGUCO010000004.1"/>
</dbReference>
<proteinExistence type="predicted"/>
<sequence length="231" mass="25645">MKNKITFIILLTLTVNSISTFSQLLETKHIIGITGGYGTLSGSGNNNMFFPDEVGLTGFNIDISYGHKMYSWLSGGAVLGYYQFSDPTLYTGFAQISSDGGKLISFGPQVNIHSPHKENGLLNSLRFGLAAAPQFHYYSGERMLLVDNEVIPLTEAEVIDAKFESTDSSSGFSYKLSPEINFRFSQRVGIKLAYHLQYSNIYTGYDSESTYLHSFMGGLIITLGNYRHIFM</sequence>
<accession>A0ABS5JTS9</accession>
<protein>
    <recommendedName>
        <fullName evidence="3">Outer membrane protein beta-barrel domain-containing protein</fullName>
    </recommendedName>
</protein>
<name>A0ABS5JTS9_9BACT</name>
<evidence type="ECO:0008006" key="3">
    <source>
        <dbReference type="Google" id="ProtNLM"/>
    </source>
</evidence>
<evidence type="ECO:0000313" key="1">
    <source>
        <dbReference type="EMBL" id="MBS2098280.1"/>
    </source>
</evidence>
<evidence type="ECO:0000313" key="2">
    <source>
        <dbReference type="Proteomes" id="UP000708576"/>
    </source>
</evidence>
<comment type="caution">
    <text evidence="1">The sequence shown here is derived from an EMBL/GenBank/DDBJ whole genome shotgun (WGS) entry which is preliminary data.</text>
</comment>
<dbReference type="Proteomes" id="UP000708576">
    <property type="component" value="Unassembled WGS sequence"/>
</dbReference>
<dbReference type="EMBL" id="JAGUCO010000004">
    <property type="protein sequence ID" value="MBS2098280.1"/>
    <property type="molecule type" value="Genomic_DNA"/>
</dbReference>
<keyword evidence="2" id="KW-1185">Reference proteome</keyword>
<organism evidence="1 2">
    <name type="scientific">Carboxylicivirga linearis</name>
    <dbReference type="NCBI Taxonomy" id="1628157"/>
    <lineage>
        <taxon>Bacteria</taxon>
        <taxon>Pseudomonadati</taxon>
        <taxon>Bacteroidota</taxon>
        <taxon>Bacteroidia</taxon>
        <taxon>Marinilabiliales</taxon>
        <taxon>Marinilabiliaceae</taxon>
        <taxon>Carboxylicivirga</taxon>
    </lineage>
</organism>
<reference evidence="1 2" key="1">
    <citation type="journal article" date="2015" name="Int. J. Syst. Evol. Microbiol.">
        <title>Carboxylicivirga linearis sp. nov., isolated from a sea cucumber culture pond.</title>
        <authorList>
            <person name="Wang F.Q."/>
            <person name="Zhou Y.X."/>
            <person name="Lin X.Z."/>
            <person name="Chen G.J."/>
            <person name="Du Z.J."/>
        </authorList>
    </citation>
    <scope>NUCLEOTIDE SEQUENCE [LARGE SCALE GENOMIC DNA]</scope>
    <source>
        <strain evidence="1 2">FB218</strain>
    </source>
</reference>